<organism evidence="4 5">
    <name type="scientific">Nocardiopsis mwathae</name>
    <dbReference type="NCBI Taxonomy" id="1472723"/>
    <lineage>
        <taxon>Bacteria</taxon>
        <taxon>Bacillati</taxon>
        <taxon>Actinomycetota</taxon>
        <taxon>Actinomycetes</taxon>
        <taxon>Streptosporangiales</taxon>
        <taxon>Nocardiopsidaceae</taxon>
        <taxon>Nocardiopsis</taxon>
    </lineage>
</organism>
<comment type="similarity">
    <text evidence="1">Belongs to the FAH family.</text>
</comment>
<comment type="caution">
    <text evidence="4">The sequence shown here is derived from an EMBL/GenBank/DDBJ whole genome shotgun (WGS) entry which is preliminary data.</text>
</comment>
<evidence type="ECO:0000256" key="2">
    <source>
        <dbReference type="ARBA" id="ARBA00022723"/>
    </source>
</evidence>
<reference evidence="4 5" key="1">
    <citation type="submission" date="2020-08" db="EMBL/GenBank/DDBJ databases">
        <title>Sequencing the genomes of 1000 actinobacteria strains.</title>
        <authorList>
            <person name="Klenk H.-P."/>
        </authorList>
    </citation>
    <scope>NUCLEOTIDE SEQUENCE [LARGE SCALE GENOMIC DNA]</scope>
    <source>
        <strain evidence="4 5">DSM 46659</strain>
    </source>
</reference>
<dbReference type="GO" id="GO:0019752">
    <property type="term" value="P:carboxylic acid metabolic process"/>
    <property type="evidence" value="ECO:0007669"/>
    <property type="project" value="UniProtKB-ARBA"/>
</dbReference>
<gene>
    <name evidence="4" type="ORF">HNR23_002065</name>
</gene>
<dbReference type="PANTHER" id="PTHR42796:SF4">
    <property type="entry name" value="FUMARYLACETOACETATE HYDROLASE DOMAIN-CONTAINING PROTEIN 2A"/>
    <property type="match status" value="1"/>
</dbReference>
<sequence length="286" mass="29775">MRIGPPGAERPAVLGADGTPLDLSAITPDIDGAFLSGGGVERARAALTAGHLRPAAPPQAAGGAGRRVGAPVATPGKIIGIGLNYTDHAARTGAAPPTEPIVFIKPSDTVVGPDDDVLIPRGSSKTDHEVELAVVIGRTARYLADCDEAAGAIAGYTIANDVTEREFQFERGGQWDKGKSCETFTPLGPWLVTPDEVGDVTSLGLRLTVNGTAAQEGTTRDMIFGVHHLVRYLSRFMALRPGDVVITGTPAGVAMGSPDRSFLRPGDVMELEVDGLGRQRQRLVAA</sequence>
<dbReference type="InterPro" id="IPR036663">
    <property type="entry name" value="Fumarylacetoacetase_C_sf"/>
</dbReference>
<dbReference type="FunFam" id="3.90.850.10:FF:000002">
    <property type="entry name" value="2-hydroxyhepta-2,4-diene-1,7-dioate isomerase"/>
    <property type="match status" value="1"/>
</dbReference>
<dbReference type="InterPro" id="IPR051121">
    <property type="entry name" value="FAH"/>
</dbReference>
<dbReference type="Gene3D" id="3.90.850.10">
    <property type="entry name" value="Fumarylacetoacetase-like, C-terminal domain"/>
    <property type="match status" value="1"/>
</dbReference>
<protein>
    <submittedName>
        <fullName evidence="4">2-keto-4-pentenoate hydratase/2-oxohepta-3-ene-1,7-dioic acid hydratase in catechol pathway</fullName>
    </submittedName>
</protein>
<dbReference type="Pfam" id="PF01557">
    <property type="entry name" value="FAA_hydrolase"/>
    <property type="match status" value="1"/>
</dbReference>
<keyword evidence="5" id="KW-1185">Reference proteome</keyword>
<evidence type="ECO:0000313" key="5">
    <source>
        <dbReference type="Proteomes" id="UP000546642"/>
    </source>
</evidence>
<proteinExistence type="inferred from homology"/>
<dbReference type="PANTHER" id="PTHR42796">
    <property type="entry name" value="FUMARYLACETOACETATE HYDROLASE DOMAIN-CONTAINING PROTEIN 2A-RELATED"/>
    <property type="match status" value="1"/>
</dbReference>
<evidence type="ECO:0000313" key="4">
    <source>
        <dbReference type="EMBL" id="MBB6172005.1"/>
    </source>
</evidence>
<name>A0A7W9YHF2_9ACTN</name>
<dbReference type="Proteomes" id="UP000546642">
    <property type="component" value="Unassembled WGS sequence"/>
</dbReference>
<dbReference type="InterPro" id="IPR011234">
    <property type="entry name" value="Fumarylacetoacetase-like_C"/>
</dbReference>
<feature type="domain" description="Fumarylacetoacetase-like C-terminal" evidence="3">
    <location>
        <begin position="77"/>
        <end position="283"/>
    </location>
</feature>
<accession>A0A7W9YHF2</accession>
<dbReference type="AlphaFoldDB" id="A0A7W9YHF2"/>
<dbReference type="GO" id="GO:0046872">
    <property type="term" value="F:metal ion binding"/>
    <property type="evidence" value="ECO:0007669"/>
    <property type="project" value="UniProtKB-KW"/>
</dbReference>
<keyword evidence="2" id="KW-0479">Metal-binding</keyword>
<dbReference type="EMBL" id="JACHDS010000001">
    <property type="protein sequence ID" value="MBB6172005.1"/>
    <property type="molecule type" value="Genomic_DNA"/>
</dbReference>
<evidence type="ECO:0000256" key="1">
    <source>
        <dbReference type="ARBA" id="ARBA00010211"/>
    </source>
</evidence>
<evidence type="ECO:0000259" key="3">
    <source>
        <dbReference type="Pfam" id="PF01557"/>
    </source>
</evidence>
<dbReference type="GO" id="GO:0016853">
    <property type="term" value="F:isomerase activity"/>
    <property type="evidence" value="ECO:0007669"/>
    <property type="project" value="UniProtKB-ARBA"/>
</dbReference>
<dbReference type="SUPFAM" id="SSF56529">
    <property type="entry name" value="FAH"/>
    <property type="match status" value="1"/>
</dbReference>